<name>A0AAW1WXA3_RUBAR</name>
<comment type="caution">
    <text evidence="1">The sequence shown here is derived from an EMBL/GenBank/DDBJ whole genome shotgun (WGS) entry which is preliminary data.</text>
</comment>
<protein>
    <submittedName>
        <fullName evidence="1">Uncharacterized protein</fullName>
    </submittedName>
</protein>
<dbReference type="EMBL" id="JBEDUW010000005">
    <property type="protein sequence ID" value="KAK9929228.1"/>
    <property type="molecule type" value="Genomic_DNA"/>
</dbReference>
<evidence type="ECO:0000313" key="2">
    <source>
        <dbReference type="Proteomes" id="UP001457282"/>
    </source>
</evidence>
<keyword evidence="2" id="KW-1185">Reference proteome</keyword>
<proteinExistence type="predicted"/>
<gene>
    <name evidence="1" type="ORF">M0R45_026334</name>
</gene>
<accession>A0AAW1WXA3</accession>
<reference evidence="1 2" key="1">
    <citation type="journal article" date="2023" name="G3 (Bethesda)">
        <title>A chromosome-length genome assembly and annotation of blackberry (Rubus argutus, cv. 'Hillquist').</title>
        <authorList>
            <person name="Bruna T."/>
            <person name="Aryal R."/>
            <person name="Dudchenko O."/>
            <person name="Sargent D.J."/>
            <person name="Mead D."/>
            <person name="Buti M."/>
            <person name="Cavallini A."/>
            <person name="Hytonen T."/>
            <person name="Andres J."/>
            <person name="Pham M."/>
            <person name="Weisz D."/>
            <person name="Mascagni F."/>
            <person name="Usai G."/>
            <person name="Natali L."/>
            <person name="Bassil N."/>
            <person name="Fernandez G.E."/>
            <person name="Lomsadze A."/>
            <person name="Armour M."/>
            <person name="Olukolu B."/>
            <person name="Poorten T."/>
            <person name="Britton C."/>
            <person name="Davik J."/>
            <person name="Ashrafi H."/>
            <person name="Aiden E.L."/>
            <person name="Borodovsky M."/>
            <person name="Worthington M."/>
        </authorList>
    </citation>
    <scope>NUCLEOTIDE SEQUENCE [LARGE SCALE GENOMIC DNA]</scope>
    <source>
        <strain evidence="1">PI 553951</strain>
    </source>
</reference>
<evidence type="ECO:0000313" key="1">
    <source>
        <dbReference type="EMBL" id="KAK9929228.1"/>
    </source>
</evidence>
<dbReference type="Proteomes" id="UP001457282">
    <property type="component" value="Unassembled WGS sequence"/>
</dbReference>
<dbReference type="SUPFAM" id="SSF56235">
    <property type="entry name" value="N-terminal nucleophile aminohydrolases (Ntn hydrolases)"/>
    <property type="match status" value="1"/>
</dbReference>
<organism evidence="1 2">
    <name type="scientific">Rubus argutus</name>
    <name type="common">Southern blackberry</name>
    <dbReference type="NCBI Taxonomy" id="59490"/>
    <lineage>
        <taxon>Eukaryota</taxon>
        <taxon>Viridiplantae</taxon>
        <taxon>Streptophyta</taxon>
        <taxon>Embryophyta</taxon>
        <taxon>Tracheophyta</taxon>
        <taxon>Spermatophyta</taxon>
        <taxon>Magnoliopsida</taxon>
        <taxon>eudicotyledons</taxon>
        <taxon>Gunneridae</taxon>
        <taxon>Pentapetalae</taxon>
        <taxon>rosids</taxon>
        <taxon>fabids</taxon>
        <taxon>Rosales</taxon>
        <taxon>Rosaceae</taxon>
        <taxon>Rosoideae</taxon>
        <taxon>Rosoideae incertae sedis</taxon>
        <taxon>Rubus</taxon>
    </lineage>
</organism>
<dbReference type="AlphaFoldDB" id="A0AAW1WXA3"/>
<sequence>MLAEIKLRFGDSNEFNNIHQVVTAFNDYMDDVNWRKEQFGGEPFTAKIMVFGYHYGIPTFYDSNTHICEQMQNCEIQGIGTGISFAKKYLVSKFPSITSSTSEQQFISIVWEAVAYAYVNDPYCGGEVLVGYLARRRRPNFYYSGRVIQIIYLRIMAG</sequence>
<dbReference type="InterPro" id="IPR029055">
    <property type="entry name" value="Ntn_hydrolases_N"/>
</dbReference>